<dbReference type="Proteomes" id="UP000265520">
    <property type="component" value="Unassembled WGS sequence"/>
</dbReference>
<comment type="caution">
    <text evidence="1">The sequence shown here is derived from an EMBL/GenBank/DDBJ whole genome shotgun (WGS) entry which is preliminary data.</text>
</comment>
<dbReference type="EMBL" id="LXQA010493024">
    <property type="protein sequence ID" value="MCI55245.1"/>
    <property type="molecule type" value="Genomic_DNA"/>
</dbReference>
<keyword evidence="2" id="KW-1185">Reference proteome</keyword>
<evidence type="ECO:0000313" key="2">
    <source>
        <dbReference type="Proteomes" id="UP000265520"/>
    </source>
</evidence>
<organism evidence="1 2">
    <name type="scientific">Trifolium medium</name>
    <dbReference type="NCBI Taxonomy" id="97028"/>
    <lineage>
        <taxon>Eukaryota</taxon>
        <taxon>Viridiplantae</taxon>
        <taxon>Streptophyta</taxon>
        <taxon>Embryophyta</taxon>
        <taxon>Tracheophyta</taxon>
        <taxon>Spermatophyta</taxon>
        <taxon>Magnoliopsida</taxon>
        <taxon>eudicotyledons</taxon>
        <taxon>Gunneridae</taxon>
        <taxon>Pentapetalae</taxon>
        <taxon>rosids</taxon>
        <taxon>fabids</taxon>
        <taxon>Fabales</taxon>
        <taxon>Fabaceae</taxon>
        <taxon>Papilionoideae</taxon>
        <taxon>50 kb inversion clade</taxon>
        <taxon>NPAAA clade</taxon>
        <taxon>Hologalegina</taxon>
        <taxon>IRL clade</taxon>
        <taxon>Trifolieae</taxon>
        <taxon>Trifolium</taxon>
    </lineage>
</organism>
<name>A0A392T4M2_9FABA</name>
<proteinExistence type="predicted"/>
<sequence>ELIVCTSTAGSALNMLGAGAVSVTNTSVSAVEGIRSAIATNGIEGKVVTVPKKRMRTVLTKMLQWSKS</sequence>
<evidence type="ECO:0000313" key="1">
    <source>
        <dbReference type="EMBL" id="MCI55245.1"/>
    </source>
</evidence>
<protein>
    <submittedName>
        <fullName evidence="1">Uncharacterized protein</fullName>
    </submittedName>
</protein>
<reference evidence="1 2" key="1">
    <citation type="journal article" date="2018" name="Front. Plant Sci.">
        <title>Red Clover (Trifolium pratense) and Zigzag Clover (T. medium) - A Picture of Genomic Similarities and Differences.</title>
        <authorList>
            <person name="Dluhosova J."/>
            <person name="Istvanek J."/>
            <person name="Nedelnik J."/>
            <person name="Repkova J."/>
        </authorList>
    </citation>
    <scope>NUCLEOTIDE SEQUENCE [LARGE SCALE GENOMIC DNA]</scope>
    <source>
        <strain evidence="2">cv. 10/8</strain>
        <tissue evidence="1">Leaf</tissue>
    </source>
</reference>
<dbReference type="AlphaFoldDB" id="A0A392T4M2"/>
<accession>A0A392T4M2</accession>
<feature type="non-terminal residue" evidence="1">
    <location>
        <position position="1"/>
    </location>
</feature>